<gene>
    <name evidence="1" type="ORF">P154DRAFT_424369</name>
</gene>
<dbReference type="Gene3D" id="3.40.50.450">
    <property type="match status" value="1"/>
</dbReference>
<dbReference type="EMBL" id="ML977563">
    <property type="protein sequence ID" value="KAF2005427.1"/>
    <property type="molecule type" value="Genomic_DNA"/>
</dbReference>
<dbReference type="Pfam" id="PF15891">
    <property type="entry name" value="Nuc_deoxyri_tr2"/>
    <property type="match status" value="1"/>
</dbReference>
<organism evidence="1 2">
    <name type="scientific">Amniculicola lignicola CBS 123094</name>
    <dbReference type="NCBI Taxonomy" id="1392246"/>
    <lineage>
        <taxon>Eukaryota</taxon>
        <taxon>Fungi</taxon>
        <taxon>Dikarya</taxon>
        <taxon>Ascomycota</taxon>
        <taxon>Pezizomycotina</taxon>
        <taxon>Dothideomycetes</taxon>
        <taxon>Pleosporomycetidae</taxon>
        <taxon>Pleosporales</taxon>
        <taxon>Amniculicolaceae</taxon>
        <taxon>Amniculicola</taxon>
    </lineage>
</organism>
<evidence type="ECO:0000313" key="2">
    <source>
        <dbReference type="Proteomes" id="UP000799779"/>
    </source>
</evidence>
<feature type="non-terminal residue" evidence="1">
    <location>
        <position position="1"/>
    </location>
</feature>
<protein>
    <submittedName>
        <fullName evidence="1">Uncharacterized protein</fullName>
    </submittedName>
</protein>
<dbReference type="InterPro" id="IPR039470">
    <property type="entry name" value="Nuc_deoxyri_tr2"/>
</dbReference>
<reference evidence="1" key="1">
    <citation type="journal article" date="2020" name="Stud. Mycol.">
        <title>101 Dothideomycetes genomes: a test case for predicting lifestyles and emergence of pathogens.</title>
        <authorList>
            <person name="Haridas S."/>
            <person name="Albert R."/>
            <person name="Binder M."/>
            <person name="Bloem J."/>
            <person name="Labutti K."/>
            <person name="Salamov A."/>
            <person name="Andreopoulos B."/>
            <person name="Baker S."/>
            <person name="Barry K."/>
            <person name="Bills G."/>
            <person name="Bluhm B."/>
            <person name="Cannon C."/>
            <person name="Castanera R."/>
            <person name="Culley D."/>
            <person name="Daum C."/>
            <person name="Ezra D."/>
            <person name="Gonzalez J."/>
            <person name="Henrissat B."/>
            <person name="Kuo A."/>
            <person name="Liang C."/>
            <person name="Lipzen A."/>
            <person name="Lutzoni F."/>
            <person name="Magnuson J."/>
            <person name="Mondo S."/>
            <person name="Nolan M."/>
            <person name="Ohm R."/>
            <person name="Pangilinan J."/>
            <person name="Park H.-J."/>
            <person name="Ramirez L."/>
            <person name="Alfaro M."/>
            <person name="Sun H."/>
            <person name="Tritt A."/>
            <person name="Yoshinaga Y."/>
            <person name="Zwiers L.-H."/>
            <person name="Turgeon B."/>
            <person name="Goodwin S."/>
            <person name="Spatafora J."/>
            <person name="Crous P."/>
            <person name="Grigoriev I."/>
        </authorList>
    </citation>
    <scope>NUCLEOTIDE SEQUENCE</scope>
    <source>
        <strain evidence="1">CBS 123094</strain>
    </source>
</reference>
<dbReference type="OrthoDB" id="2893324at2759"/>
<evidence type="ECO:0000313" key="1">
    <source>
        <dbReference type="EMBL" id="KAF2005427.1"/>
    </source>
</evidence>
<dbReference type="Proteomes" id="UP000799779">
    <property type="component" value="Unassembled WGS sequence"/>
</dbReference>
<keyword evidence="2" id="KW-1185">Reference proteome</keyword>
<dbReference type="AlphaFoldDB" id="A0A6A5WV13"/>
<name>A0A6A5WV13_9PLEO</name>
<sequence>INWEIMNLNKADLIILYLYPNTISPITLMELGYYSQSRKLIIYYLEGYYYYRNI</sequence>
<accession>A0A6A5WV13</accession>
<proteinExistence type="predicted"/>